<evidence type="ECO:0000259" key="15">
    <source>
        <dbReference type="PROSITE" id="PS50109"/>
    </source>
</evidence>
<feature type="transmembrane region" description="Helical" evidence="14">
    <location>
        <begin position="47"/>
        <end position="66"/>
    </location>
</feature>
<dbReference type="SMART" id="SM00388">
    <property type="entry name" value="HisKA"/>
    <property type="match status" value="1"/>
</dbReference>
<dbReference type="Gene3D" id="1.10.287.130">
    <property type="match status" value="1"/>
</dbReference>
<dbReference type="GO" id="GO:0005886">
    <property type="term" value="C:plasma membrane"/>
    <property type="evidence" value="ECO:0007669"/>
    <property type="project" value="UniProtKB-SubCell"/>
</dbReference>
<dbReference type="PANTHER" id="PTHR45436:SF15">
    <property type="entry name" value="SENSOR HISTIDINE KINASE CUSS"/>
    <property type="match status" value="1"/>
</dbReference>
<dbReference type="InterPro" id="IPR036097">
    <property type="entry name" value="HisK_dim/P_sf"/>
</dbReference>
<dbReference type="EMBL" id="JAPDHZ010000003">
    <property type="protein sequence ID" value="MDG0792398.1"/>
    <property type="molecule type" value="Genomic_DNA"/>
</dbReference>
<keyword evidence="12" id="KW-0902">Two-component regulatory system</keyword>
<organism evidence="17 18">
    <name type="scientific">Cohnella ginsengisoli</name>
    <dbReference type="NCBI Taxonomy" id="425004"/>
    <lineage>
        <taxon>Bacteria</taxon>
        <taxon>Bacillati</taxon>
        <taxon>Bacillota</taxon>
        <taxon>Bacilli</taxon>
        <taxon>Bacillales</taxon>
        <taxon>Paenibacillaceae</taxon>
        <taxon>Cohnella</taxon>
    </lineage>
</organism>
<dbReference type="RefSeq" id="WP_277566200.1">
    <property type="nucleotide sequence ID" value="NZ_JAPDHZ010000003.1"/>
</dbReference>
<evidence type="ECO:0000313" key="17">
    <source>
        <dbReference type="EMBL" id="MDG0792398.1"/>
    </source>
</evidence>
<dbReference type="EC" id="2.7.13.3" evidence="3"/>
<proteinExistence type="predicted"/>
<keyword evidence="11 14" id="KW-1133">Transmembrane helix</keyword>
<dbReference type="SUPFAM" id="SSF55874">
    <property type="entry name" value="ATPase domain of HSP90 chaperone/DNA topoisomerase II/histidine kinase"/>
    <property type="match status" value="1"/>
</dbReference>
<evidence type="ECO:0000256" key="3">
    <source>
        <dbReference type="ARBA" id="ARBA00012438"/>
    </source>
</evidence>
<keyword evidence="6" id="KW-0808">Transferase</keyword>
<evidence type="ECO:0000313" key="18">
    <source>
        <dbReference type="Proteomes" id="UP001153387"/>
    </source>
</evidence>
<reference evidence="17 18" key="1">
    <citation type="submission" date="2022-10" db="EMBL/GenBank/DDBJ databases">
        <title>Comparative genomic analysis of Cohnella hashimotonis sp. nov., isolated from the International Space Station.</title>
        <authorList>
            <person name="Simpson A."/>
            <person name="Venkateswaran K."/>
        </authorList>
    </citation>
    <scope>NUCLEOTIDE SEQUENCE [LARGE SCALE GENOMIC DNA]</scope>
    <source>
        <strain evidence="17 18">DSM 18997</strain>
    </source>
</reference>
<comment type="subcellular location">
    <subcellularLocation>
        <location evidence="2">Cell membrane</location>
        <topology evidence="2">Multi-pass membrane protein</topology>
    </subcellularLocation>
</comment>
<keyword evidence="5" id="KW-0597">Phosphoprotein</keyword>
<evidence type="ECO:0000256" key="13">
    <source>
        <dbReference type="ARBA" id="ARBA00023136"/>
    </source>
</evidence>
<comment type="catalytic activity">
    <reaction evidence="1">
        <text>ATP + protein L-histidine = ADP + protein N-phospho-L-histidine.</text>
        <dbReference type="EC" id="2.7.13.3"/>
    </reaction>
</comment>
<keyword evidence="18" id="KW-1185">Reference proteome</keyword>
<evidence type="ECO:0000256" key="1">
    <source>
        <dbReference type="ARBA" id="ARBA00000085"/>
    </source>
</evidence>
<keyword evidence="10 17" id="KW-0067">ATP-binding</keyword>
<dbReference type="CDD" id="cd00075">
    <property type="entry name" value="HATPase"/>
    <property type="match status" value="1"/>
</dbReference>
<dbReference type="InterPro" id="IPR003660">
    <property type="entry name" value="HAMP_dom"/>
</dbReference>
<dbReference type="SUPFAM" id="SSF158472">
    <property type="entry name" value="HAMP domain-like"/>
    <property type="match status" value="1"/>
</dbReference>
<dbReference type="InterPro" id="IPR050428">
    <property type="entry name" value="TCS_sensor_his_kinase"/>
</dbReference>
<dbReference type="SUPFAM" id="SSF47384">
    <property type="entry name" value="Homodimeric domain of signal transducing histidine kinase"/>
    <property type="match status" value="1"/>
</dbReference>
<evidence type="ECO:0000256" key="7">
    <source>
        <dbReference type="ARBA" id="ARBA00022692"/>
    </source>
</evidence>
<dbReference type="CDD" id="cd06225">
    <property type="entry name" value="HAMP"/>
    <property type="match status" value="1"/>
</dbReference>
<dbReference type="PRINTS" id="PR00344">
    <property type="entry name" value="BCTRLSENSOR"/>
</dbReference>
<dbReference type="Gene3D" id="3.30.565.10">
    <property type="entry name" value="Histidine kinase-like ATPase, C-terminal domain"/>
    <property type="match status" value="1"/>
</dbReference>
<dbReference type="PANTHER" id="PTHR45436">
    <property type="entry name" value="SENSOR HISTIDINE KINASE YKOH"/>
    <property type="match status" value="1"/>
</dbReference>
<dbReference type="InterPro" id="IPR005467">
    <property type="entry name" value="His_kinase_dom"/>
</dbReference>
<dbReference type="InterPro" id="IPR004358">
    <property type="entry name" value="Sig_transdc_His_kin-like_C"/>
</dbReference>
<keyword evidence="7 14" id="KW-0812">Transmembrane</keyword>
<evidence type="ECO:0000256" key="5">
    <source>
        <dbReference type="ARBA" id="ARBA00022553"/>
    </source>
</evidence>
<evidence type="ECO:0000256" key="10">
    <source>
        <dbReference type="ARBA" id="ARBA00022840"/>
    </source>
</evidence>
<sequence length="344" mass="38278">MKPWNRLSLRFRLTLFAILNLAAMITLYAVLEFFFSASGIVSHLQGRIISLLVALAGMILSAQWLASMILKPVKRMSETAAGITATTLDKRLEIDRLHDELKTLGITFNKMLDGLERAFDQQARFVSAAAHELRTPLSILRTNLEVSGDGDRIDPSDWQDYRATTERTLSRLESLTEDLLLLADGSYECTDSEHHAVELADILTDAVSFMAPMAVEYGVQVHLTEPFTASVKGDESFLFLVFRNLLDNAIRYNRPNGSVTLLVAHENGRVTVRVADTGKGISPSNRELIFERFYRVDASRARRHGGAGLGLSIVRHLLGFFEGTVELESSSEEGSVFKVMLERG</sequence>
<dbReference type="InterPro" id="IPR003661">
    <property type="entry name" value="HisK_dim/P_dom"/>
</dbReference>
<feature type="domain" description="Histidine kinase" evidence="15">
    <location>
        <begin position="128"/>
        <end position="344"/>
    </location>
</feature>
<evidence type="ECO:0000256" key="11">
    <source>
        <dbReference type="ARBA" id="ARBA00022989"/>
    </source>
</evidence>
<evidence type="ECO:0000256" key="14">
    <source>
        <dbReference type="SAM" id="Phobius"/>
    </source>
</evidence>
<dbReference type="PROSITE" id="PS50109">
    <property type="entry name" value="HIS_KIN"/>
    <property type="match status" value="1"/>
</dbReference>
<dbReference type="GO" id="GO:0000155">
    <property type="term" value="F:phosphorelay sensor kinase activity"/>
    <property type="evidence" value="ECO:0007669"/>
    <property type="project" value="InterPro"/>
</dbReference>
<evidence type="ECO:0000256" key="9">
    <source>
        <dbReference type="ARBA" id="ARBA00022777"/>
    </source>
</evidence>
<keyword evidence="9" id="KW-0418">Kinase</keyword>
<dbReference type="Gene3D" id="6.10.340.10">
    <property type="match status" value="1"/>
</dbReference>
<dbReference type="InterPro" id="IPR003594">
    <property type="entry name" value="HATPase_dom"/>
</dbReference>
<evidence type="ECO:0000256" key="6">
    <source>
        <dbReference type="ARBA" id="ARBA00022679"/>
    </source>
</evidence>
<dbReference type="Pfam" id="PF00512">
    <property type="entry name" value="HisKA"/>
    <property type="match status" value="1"/>
</dbReference>
<name>A0A9X4KHS9_9BACL</name>
<dbReference type="FunFam" id="3.30.565.10:FF:000006">
    <property type="entry name" value="Sensor histidine kinase WalK"/>
    <property type="match status" value="1"/>
</dbReference>
<evidence type="ECO:0000256" key="12">
    <source>
        <dbReference type="ARBA" id="ARBA00023012"/>
    </source>
</evidence>
<dbReference type="SMART" id="SM00304">
    <property type="entry name" value="HAMP"/>
    <property type="match status" value="1"/>
</dbReference>
<gene>
    <name evidence="17" type="ORF">OMP38_17105</name>
</gene>
<evidence type="ECO:0000256" key="4">
    <source>
        <dbReference type="ARBA" id="ARBA00022475"/>
    </source>
</evidence>
<dbReference type="GO" id="GO:0005524">
    <property type="term" value="F:ATP binding"/>
    <property type="evidence" value="ECO:0007669"/>
    <property type="project" value="UniProtKB-KW"/>
</dbReference>
<dbReference type="AlphaFoldDB" id="A0A9X4KHS9"/>
<dbReference type="Pfam" id="PF00672">
    <property type="entry name" value="HAMP"/>
    <property type="match status" value="1"/>
</dbReference>
<dbReference type="InterPro" id="IPR036890">
    <property type="entry name" value="HATPase_C_sf"/>
</dbReference>
<evidence type="ECO:0000256" key="8">
    <source>
        <dbReference type="ARBA" id="ARBA00022741"/>
    </source>
</evidence>
<keyword evidence="13 14" id="KW-0472">Membrane</keyword>
<evidence type="ECO:0000259" key="16">
    <source>
        <dbReference type="PROSITE" id="PS50885"/>
    </source>
</evidence>
<dbReference type="Proteomes" id="UP001153387">
    <property type="component" value="Unassembled WGS sequence"/>
</dbReference>
<accession>A0A9X4KHS9</accession>
<feature type="transmembrane region" description="Helical" evidence="14">
    <location>
        <begin position="12"/>
        <end position="35"/>
    </location>
</feature>
<dbReference type="Pfam" id="PF02518">
    <property type="entry name" value="HATPase_c"/>
    <property type="match status" value="1"/>
</dbReference>
<dbReference type="SMART" id="SM00387">
    <property type="entry name" value="HATPase_c"/>
    <property type="match status" value="1"/>
</dbReference>
<protein>
    <recommendedName>
        <fullName evidence="3">histidine kinase</fullName>
        <ecNumber evidence="3">2.7.13.3</ecNumber>
    </recommendedName>
</protein>
<comment type="caution">
    <text evidence="17">The sequence shown here is derived from an EMBL/GenBank/DDBJ whole genome shotgun (WGS) entry which is preliminary data.</text>
</comment>
<dbReference type="CDD" id="cd00082">
    <property type="entry name" value="HisKA"/>
    <property type="match status" value="1"/>
</dbReference>
<feature type="domain" description="HAMP" evidence="16">
    <location>
        <begin position="67"/>
        <end position="120"/>
    </location>
</feature>
<dbReference type="PROSITE" id="PS50885">
    <property type="entry name" value="HAMP"/>
    <property type="match status" value="1"/>
</dbReference>
<evidence type="ECO:0000256" key="2">
    <source>
        <dbReference type="ARBA" id="ARBA00004651"/>
    </source>
</evidence>
<keyword evidence="8" id="KW-0547">Nucleotide-binding</keyword>
<keyword evidence="4" id="KW-1003">Cell membrane</keyword>